<organism evidence="2 3">
    <name type="scientific">Faecalibacterium tardum</name>
    <dbReference type="NCBI Taxonomy" id="3133156"/>
    <lineage>
        <taxon>Bacteria</taxon>
        <taxon>Bacillati</taxon>
        <taxon>Bacillota</taxon>
        <taxon>Clostridia</taxon>
        <taxon>Eubacteriales</taxon>
        <taxon>Oscillospiraceae</taxon>
        <taxon>Faecalibacterium</taxon>
    </lineage>
</organism>
<evidence type="ECO:0000256" key="1">
    <source>
        <dbReference type="SAM" id="MobiDB-lite"/>
    </source>
</evidence>
<feature type="region of interest" description="Disordered" evidence="1">
    <location>
        <begin position="74"/>
        <end position="98"/>
    </location>
</feature>
<evidence type="ECO:0000313" key="2">
    <source>
        <dbReference type="EMBL" id="MEQ2362370.1"/>
    </source>
</evidence>
<comment type="caution">
    <text evidence="2">The sequence shown here is derived from an EMBL/GenBank/DDBJ whole genome shotgun (WGS) entry which is preliminary data.</text>
</comment>
<protein>
    <submittedName>
        <fullName evidence="2">Uncharacterized protein</fullName>
    </submittedName>
</protein>
<dbReference type="Proteomes" id="UP001457197">
    <property type="component" value="Unassembled WGS sequence"/>
</dbReference>
<reference evidence="2 3" key="1">
    <citation type="submission" date="2024-03" db="EMBL/GenBank/DDBJ databases">
        <title>Human intestinal bacterial collection.</title>
        <authorList>
            <person name="Pauvert C."/>
            <person name="Hitch T.C.A."/>
            <person name="Clavel T."/>
        </authorList>
    </citation>
    <scope>NUCLEOTIDE SEQUENCE [LARGE SCALE GENOMIC DNA]</scope>
    <source>
        <strain evidence="2 3">CLA-AA-H175</strain>
    </source>
</reference>
<dbReference type="EMBL" id="JBBMEO010000014">
    <property type="protein sequence ID" value="MEQ2362370.1"/>
    <property type="molecule type" value="Genomic_DNA"/>
</dbReference>
<keyword evidence="3" id="KW-1185">Reference proteome</keyword>
<accession>A0ABV1AXB6</accession>
<sequence length="98" mass="10571">MGEDYKAKIEVVLNNEDHVEMYLNGKTTTLQNMAISAMTQTIALGADSWDDAKLRLVEAVFALPLALEKAWKEKEADNAAATDKSAAADTAQDAAQKA</sequence>
<dbReference type="RefSeq" id="WP_349152412.1">
    <property type="nucleotide sequence ID" value="NZ_JBBMEO010000014.1"/>
</dbReference>
<gene>
    <name evidence="2" type="ORF">WMO44_09480</name>
</gene>
<name>A0ABV1AXB6_9FIRM</name>
<proteinExistence type="predicted"/>
<feature type="compositionally biased region" description="Low complexity" evidence="1">
    <location>
        <begin position="78"/>
        <end position="98"/>
    </location>
</feature>
<evidence type="ECO:0000313" key="3">
    <source>
        <dbReference type="Proteomes" id="UP001457197"/>
    </source>
</evidence>